<dbReference type="GO" id="GO:0005886">
    <property type="term" value="C:plasma membrane"/>
    <property type="evidence" value="ECO:0007669"/>
    <property type="project" value="UniProtKB-SubCell"/>
</dbReference>
<feature type="transmembrane region" description="Helical" evidence="9">
    <location>
        <begin position="107"/>
        <end position="128"/>
    </location>
</feature>
<evidence type="ECO:0000313" key="12">
    <source>
        <dbReference type="Proteomes" id="UP000636949"/>
    </source>
</evidence>
<dbReference type="OrthoDB" id="570124at2"/>
<feature type="transmembrane region" description="Helical" evidence="9">
    <location>
        <begin position="257"/>
        <end position="276"/>
    </location>
</feature>
<feature type="transmembrane region" description="Helical" evidence="9">
    <location>
        <begin position="12"/>
        <end position="32"/>
    </location>
</feature>
<dbReference type="GO" id="GO:0015297">
    <property type="term" value="F:antiporter activity"/>
    <property type="evidence" value="ECO:0007669"/>
    <property type="project" value="UniProtKB-KW"/>
</dbReference>
<dbReference type="Gene3D" id="1.20.1530.20">
    <property type="match status" value="1"/>
</dbReference>
<dbReference type="RefSeq" id="WP_117002292.1">
    <property type="nucleotide sequence ID" value="NZ_BMJS01000010.1"/>
</dbReference>
<keyword evidence="4" id="KW-1003">Cell membrane</keyword>
<feature type="transmembrane region" description="Helical" evidence="9">
    <location>
        <begin position="39"/>
        <end position="57"/>
    </location>
</feature>
<keyword evidence="2" id="KW-0813">Transport</keyword>
<dbReference type="InterPro" id="IPR006153">
    <property type="entry name" value="Cation/H_exchanger_TM"/>
</dbReference>
<feature type="transmembrane region" description="Helical" evidence="9">
    <location>
        <begin position="196"/>
        <end position="222"/>
    </location>
</feature>
<dbReference type="Pfam" id="PF00999">
    <property type="entry name" value="Na_H_Exchanger"/>
    <property type="match status" value="1"/>
</dbReference>
<evidence type="ECO:0000259" key="10">
    <source>
        <dbReference type="Pfam" id="PF00999"/>
    </source>
</evidence>
<keyword evidence="7" id="KW-0406">Ion transport</keyword>
<evidence type="ECO:0000256" key="8">
    <source>
        <dbReference type="ARBA" id="ARBA00023136"/>
    </source>
</evidence>
<keyword evidence="6 9" id="KW-1133">Transmembrane helix</keyword>
<evidence type="ECO:0000256" key="2">
    <source>
        <dbReference type="ARBA" id="ARBA00022448"/>
    </source>
</evidence>
<dbReference type="GO" id="GO:1902600">
    <property type="term" value="P:proton transmembrane transport"/>
    <property type="evidence" value="ECO:0007669"/>
    <property type="project" value="InterPro"/>
</dbReference>
<name>A0A8J2Z3S8_9GAMM</name>
<comment type="subcellular location">
    <subcellularLocation>
        <location evidence="1">Cell membrane</location>
        <topology evidence="1">Multi-pass membrane protein</topology>
    </subcellularLocation>
</comment>
<feature type="domain" description="Cation/H+ exchanger transmembrane" evidence="10">
    <location>
        <begin position="26"/>
        <end position="406"/>
    </location>
</feature>
<dbReference type="AlphaFoldDB" id="A0A8J2Z3S8"/>
<proteinExistence type="predicted"/>
<feature type="transmembrane region" description="Helical" evidence="9">
    <location>
        <begin position="134"/>
        <end position="154"/>
    </location>
</feature>
<feature type="transmembrane region" description="Helical" evidence="9">
    <location>
        <begin position="352"/>
        <end position="371"/>
    </location>
</feature>
<comment type="caution">
    <text evidence="11">The sequence shown here is derived from an EMBL/GenBank/DDBJ whole genome shotgun (WGS) entry which is preliminary data.</text>
</comment>
<accession>A0A8J2Z3S8</accession>
<dbReference type="PANTHER" id="PTHR32507:SF0">
    <property type="entry name" value="NA(+)_H(+) ANTIPORTER 2-RELATED"/>
    <property type="match status" value="1"/>
</dbReference>
<dbReference type="PANTHER" id="PTHR32507">
    <property type="entry name" value="NA(+)/H(+) ANTIPORTER 1"/>
    <property type="match status" value="1"/>
</dbReference>
<feature type="transmembrane region" description="Helical" evidence="9">
    <location>
        <begin position="383"/>
        <end position="406"/>
    </location>
</feature>
<feature type="transmembrane region" description="Helical" evidence="9">
    <location>
        <begin position="77"/>
        <end position="95"/>
    </location>
</feature>
<evidence type="ECO:0000256" key="6">
    <source>
        <dbReference type="ARBA" id="ARBA00022989"/>
    </source>
</evidence>
<feature type="transmembrane region" description="Helical" evidence="9">
    <location>
        <begin position="288"/>
        <end position="306"/>
    </location>
</feature>
<keyword evidence="5 9" id="KW-0812">Transmembrane</keyword>
<organism evidence="11 12">
    <name type="scientific">Cysteiniphilum litorale</name>
    <dbReference type="NCBI Taxonomy" id="2056700"/>
    <lineage>
        <taxon>Bacteria</taxon>
        <taxon>Pseudomonadati</taxon>
        <taxon>Pseudomonadota</taxon>
        <taxon>Gammaproteobacteria</taxon>
        <taxon>Thiotrichales</taxon>
        <taxon>Fastidiosibacteraceae</taxon>
        <taxon>Cysteiniphilum</taxon>
    </lineage>
</organism>
<keyword evidence="12" id="KW-1185">Reference proteome</keyword>
<evidence type="ECO:0000256" key="9">
    <source>
        <dbReference type="SAM" id="Phobius"/>
    </source>
</evidence>
<evidence type="ECO:0000313" key="11">
    <source>
        <dbReference type="EMBL" id="GGF96398.1"/>
    </source>
</evidence>
<feature type="transmembrane region" description="Helical" evidence="9">
    <location>
        <begin position="166"/>
        <end position="190"/>
    </location>
</feature>
<dbReference type="EMBL" id="BMJS01000010">
    <property type="protein sequence ID" value="GGF96398.1"/>
    <property type="molecule type" value="Genomic_DNA"/>
</dbReference>
<evidence type="ECO:0000256" key="7">
    <source>
        <dbReference type="ARBA" id="ARBA00023065"/>
    </source>
</evidence>
<reference evidence="11" key="1">
    <citation type="journal article" date="2014" name="Int. J. Syst. Evol. Microbiol.">
        <title>Complete genome sequence of Corynebacterium casei LMG S-19264T (=DSM 44701T), isolated from a smear-ripened cheese.</title>
        <authorList>
            <consortium name="US DOE Joint Genome Institute (JGI-PGF)"/>
            <person name="Walter F."/>
            <person name="Albersmeier A."/>
            <person name="Kalinowski J."/>
            <person name="Ruckert C."/>
        </authorList>
    </citation>
    <scope>NUCLEOTIDE SEQUENCE</scope>
    <source>
        <strain evidence="11">CGMCC 1.15758</strain>
    </source>
</reference>
<dbReference type="Proteomes" id="UP000636949">
    <property type="component" value="Unassembled WGS sequence"/>
</dbReference>
<sequence length="622" mass="68822">MEVSNFFASTTYIPIVLMVILLLGFACQWLAWRLRLPAILFLLIVGILLGPVSQLVLGDHYQFLRPTLVFKDMLYPIVSICVAIILFEGCMSLKFREIKGLGGTVRNIVTIGLLITAILTTFLVHYLFDISWKVAALIGAISSVSGPTVVVPILRSVRPTEKLANIIRWEGMLVDPIGALLAVIVFTAITASQYNAFWHITVHILLVFLVGGIGGLVAGFLLGTVLKKQWVPSYLNNMFVLSFVITSFVIAEHIVEGGGLLIVTIMGIIVGNMPNAHIEEILDFKESLSLILISSLFIILGANVSFEYLEAVWWKAIVLVLILQFIVRPIAAGFSTLGSELNWRERVMVGWIAPRGIVAAAVAALFSIKVIENLGLPQEGELLVLIVFMIILGTVIIQSLTSPFLAKILHASAPEPRGFLVIGGNTLARSIAKELHNNDVHVVLADTSWRSVQACRLQGLTCYYGSSVSEHADWHLNLVGIGRMLGCSSSEQMNTLAAVKYYREFEGRASVFVLPTAQNKANSKLTYLTKKYAKRLFSKDLSYQTLRSIIKQGGQVKTTTISNEFNWEQFLSLNQQAIPLFYINKKSQIHVVSPDSQYTPEAGWRVVYLMPPENWVAESDEE</sequence>
<evidence type="ECO:0000256" key="4">
    <source>
        <dbReference type="ARBA" id="ARBA00022475"/>
    </source>
</evidence>
<keyword evidence="3" id="KW-0050">Antiport</keyword>
<evidence type="ECO:0000256" key="5">
    <source>
        <dbReference type="ARBA" id="ARBA00022692"/>
    </source>
</evidence>
<reference evidence="11" key="2">
    <citation type="submission" date="2020-09" db="EMBL/GenBank/DDBJ databases">
        <authorList>
            <person name="Sun Q."/>
            <person name="Zhou Y."/>
        </authorList>
    </citation>
    <scope>NUCLEOTIDE SEQUENCE</scope>
    <source>
        <strain evidence="11">CGMCC 1.15758</strain>
    </source>
</reference>
<evidence type="ECO:0000256" key="3">
    <source>
        <dbReference type="ARBA" id="ARBA00022449"/>
    </source>
</evidence>
<protein>
    <submittedName>
        <fullName evidence="11">Sodium/hydrogen exchanger</fullName>
    </submittedName>
</protein>
<keyword evidence="8 9" id="KW-0472">Membrane</keyword>
<feature type="transmembrane region" description="Helical" evidence="9">
    <location>
        <begin position="312"/>
        <end position="331"/>
    </location>
</feature>
<dbReference type="InterPro" id="IPR038770">
    <property type="entry name" value="Na+/solute_symporter_sf"/>
</dbReference>
<gene>
    <name evidence="11" type="ORF">GCM10010995_12040</name>
</gene>
<evidence type="ECO:0000256" key="1">
    <source>
        <dbReference type="ARBA" id="ARBA00004651"/>
    </source>
</evidence>